<protein>
    <recommendedName>
        <fullName evidence="4">MARVEL domain-containing protein</fullName>
    </recommendedName>
</protein>
<feature type="transmembrane region" description="Helical" evidence="1">
    <location>
        <begin position="95"/>
        <end position="117"/>
    </location>
</feature>
<evidence type="ECO:0000256" key="1">
    <source>
        <dbReference type="SAM" id="Phobius"/>
    </source>
</evidence>
<dbReference type="AlphaFoldDB" id="A0AAV4GQ15"/>
<accession>A0AAV4GQ15</accession>
<proteinExistence type="predicted"/>
<feature type="transmembrane region" description="Helical" evidence="1">
    <location>
        <begin position="129"/>
        <end position="149"/>
    </location>
</feature>
<keyword evidence="1" id="KW-0472">Membrane</keyword>
<gene>
    <name evidence="2" type="ORF">ElyMa_002480600</name>
</gene>
<evidence type="ECO:0008006" key="4">
    <source>
        <dbReference type="Google" id="ProtNLM"/>
    </source>
</evidence>
<evidence type="ECO:0000313" key="3">
    <source>
        <dbReference type="Proteomes" id="UP000762676"/>
    </source>
</evidence>
<dbReference type="Gene3D" id="1.20.140.150">
    <property type="match status" value="1"/>
</dbReference>
<feature type="transmembrane region" description="Helical" evidence="1">
    <location>
        <begin position="161"/>
        <end position="186"/>
    </location>
</feature>
<evidence type="ECO:0000313" key="2">
    <source>
        <dbReference type="EMBL" id="GFR86970.1"/>
    </source>
</evidence>
<keyword evidence="1" id="KW-0812">Transmembrane</keyword>
<comment type="caution">
    <text evidence="2">The sequence shown here is derived from an EMBL/GenBank/DDBJ whole genome shotgun (WGS) entry which is preliminary data.</text>
</comment>
<sequence length="216" mass="24305">MPSIPQTHLSSKLLLVFSCVSFLLYSIAIPQPYWLRFRATVPANPPDTPVPERVKVHIGLFRACKNVKAQVPEGTLIIEDWCKSKHAPTWHEASAGFGVVAMVSALAQLTLCITSVTVKKVANRVEFKLASVGCSSLAVGFMIPILVLFDVNRDNYRGVHYDLFYCYVVAIIGMVFYFFLALLTLIEIYFHSVRGDPSEERLWVEDKSEETPSRYT</sequence>
<keyword evidence="3" id="KW-1185">Reference proteome</keyword>
<name>A0AAV4GQ15_9GAST</name>
<reference evidence="2 3" key="1">
    <citation type="journal article" date="2021" name="Elife">
        <title>Chloroplast acquisition without the gene transfer in kleptoplastic sea slugs, Plakobranchus ocellatus.</title>
        <authorList>
            <person name="Maeda T."/>
            <person name="Takahashi S."/>
            <person name="Yoshida T."/>
            <person name="Shimamura S."/>
            <person name="Takaki Y."/>
            <person name="Nagai Y."/>
            <person name="Toyoda A."/>
            <person name="Suzuki Y."/>
            <person name="Arimoto A."/>
            <person name="Ishii H."/>
            <person name="Satoh N."/>
            <person name="Nishiyama T."/>
            <person name="Hasebe M."/>
            <person name="Maruyama T."/>
            <person name="Minagawa J."/>
            <person name="Obokata J."/>
            <person name="Shigenobu S."/>
        </authorList>
    </citation>
    <scope>NUCLEOTIDE SEQUENCE [LARGE SCALE GENOMIC DNA]</scope>
</reference>
<dbReference type="EMBL" id="BMAT01005067">
    <property type="protein sequence ID" value="GFR86970.1"/>
    <property type="molecule type" value="Genomic_DNA"/>
</dbReference>
<organism evidence="2 3">
    <name type="scientific">Elysia marginata</name>
    <dbReference type="NCBI Taxonomy" id="1093978"/>
    <lineage>
        <taxon>Eukaryota</taxon>
        <taxon>Metazoa</taxon>
        <taxon>Spiralia</taxon>
        <taxon>Lophotrochozoa</taxon>
        <taxon>Mollusca</taxon>
        <taxon>Gastropoda</taxon>
        <taxon>Heterobranchia</taxon>
        <taxon>Euthyneura</taxon>
        <taxon>Panpulmonata</taxon>
        <taxon>Sacoglossa</taxon>
        <taxon>Placobranchoidea</taxon>
        <taxon>Plakobranchidae</taxon>
        <taxon>Elysia</taxon>
    </lineage>
</organism>
<keyword evidence="1" id="KW-1133">Transmembrane helix</keyword>
<dbReference type="Proteomes" id="UP000762676">
    <property type="component" value="Unassembled WGS sequence"/>
</dbReference>